<dbReference type="InterPro" id="IPR036491">
    <property type="entry name" value="YugN-like_sf"/>
</dbReference>
<dbReference type="Gene3D" id="3.30.310.100">
    <property type="entry name" value="YugN-like"/>
    <property type="match status" value="1"/>
</dbReference>
<accession>A0A927H9U3</accession>
<dbReference type="InterPro" id="IPR014967">
    <property type="entry name" value="Uncharacterised_YugN-like"/>
</dbReference>
<dbReference type="Proteomes" id="UP000602076">
    <property type="component" value="Unassembled WGS sequence"/>
</dbReference>
<organism evidence="1 2">
    <name type="scientific">Peribacillus faecalis</name>
    <dbReference type="NCBI Taxonomy" id="2772559"/>
    <lineage>
        <taxon>Bacteria</taxon>
        <taxon>Bacillati</taxon>
        <taxon>Bacillota</taxon>
        <taxon>Bacilli</taxon>
        <taxon>Bacillales</taxon>
        <taxon>Bacillaceae</taxon>
        <taxon>Peribacillus</taxon>
    </lineage>
</organism>
<keyword evidence="2" id="KW-1185">Reference proteome</keyword>
<reference evidence="1" key="1">
    <citation type="submission" date="2020-09" db="EMBL/GenBank/DDBJ databases">
        <title>Bacillus faecalis sp. nov., a moderately halophilic bacterium isolated from cow faeces.</title>
        <authorList>
            <person name="Jiang L."/>
            <person name="Lee J."/>
        </authorList>
    </citation>
    <scope>NUCLEOTIDE SEQUENCE</scope>
    <source>
        <strain evidence="1">AGMB 02131</strain>
    </source>
</reference>
<gene>
    <name evidence="1" type="ORF">IEO70_00480</name>
</gene>
<protein>
    <recommendedName>
        <fullName evidence="3">YugN-like family protein</fullName>
    </recommendedName>
</protein>
<evidence type="ECO:0000313" key="1">
    <source>
        <dbReference type="EMBL" id="MBD3106852.1"/>
    </source>
</evidence>
<dbReference type="SUPFAM" id="SSF160755">
    <property type="entry name" value="YugN-like"/>
    <property type="match status" value="1"/>
</dbReference>
<evidence type="ECO:0000313" key="2">
    <source>
        <dbReference type="Proteomes" id="UP000602076"/>
    </source>
</evidence>
<dbReference type="RefSeq" id="WP_190996396.1">
    <property type="nucleotide sequence ID" value="NZ_JACXSI010000001.1"/>
</dbReference>
<dbReference type="EMBL" id="JACXSI010000001">
    <property type="protein sequence ID" value="MBD3106852.1"/>
    <property type="molecule type" value="Genomic_DNA"/>
</dbReference>
<dbReference type="Pfam" id="PF08868">
    <property type="entry name" value="YugN"/>
    <property type="match status" value="1"/>
</dbReference>
<dbReference type="AlphaFoldDB" id="A0A927H9U3"/>
<name>A0A927H9U3_9BACI</name>
<evidence type="ECO:0008006" key="3">
    <source>
        <dbReference type="Google" id="ProtNLM"/>
    </source>
</evidence>
<sequence length="121" mass="14138">MRFEDTGFERVTADLNRLDDCLPEFGLIRAEQWDYERVCYDRKFEEKEGVYYLRILGYAKEGDVGAHRATIQLLTPIIGKHYYPHGVEYGEDEYFPPSLLKQCESILAEVKTAVDQFAFTK</sequence>
<proteinExistence type="predicted"/>
<comment type="caution">
    <text evidence="1">The sequence shown here is derived from an EMBL/GenBank/DDBJ whole genome shotgun (WGS) entry which is preliminary data.</text>
</comment>